<dbReference type="PANTHER" id="PTHR21496">
    <property type="entry name" value="FERREDOXIN-RELATED"/>
    <property type="match status" value="1"/>
</dbReference>
<dbReference type="GO" id="GO:0051537">
    <property type="term" value="F:2 iron, 2 sulfur cluster binding"/>
    <property type="evidence" value="ECO:0007669"/>
    <property type="project" value="UniProtKB-KW"/>
</dbReference>
<evidence type="ECO:0000259" key="7">
    <source>
        <dbReference type="PROSITE" id="PS51296"/>
    </source>
</evidence>
<dbReference type="GO" id="GO:0046872">
    <property type="term" value="F:metal ion binding"/>
    <property type="evidence" value="ECO:0007669"/>
    <property type="project" value="UniProtKB-KW"/>
</dbReference>
<keyword evidence="4" id="KW-0411">Iron-sulfur</keyword>
<evidence type="ECO:0000256" key="2">
    <source>
        <dbReference type="ARBA" id="ARBA00022723"/>
    </source>
</evidence>
<organism evidence="8 9">
    <name type="scientific">Alicyclobacillus mengziensis</name>
    <dbReference type="NCBI Taxonomy" id="2931921"/>
    <lineage>
        <taxon>Bacteria</taxon>
        <taxon>Bacillati</taxon>
        <taxon>Bacillota</taxon>
        <taxon>Bacilli</taxon>
        <taxon>Bacillales</taxon>
        <taxon>Alicyclobacillaceae</taxon>
        <taxon>Alicyclobacillus</taxon>
    </lineage>
</organism>
<comment type="similarity">
    <text evidence="6">Belongs to the bacterial ring-hydroxylating dioxygenase ferredoxin component family.</text>
</comment>
<dbReference type="Pfam" id="PF00355">
    <property type="entry name" value="Rieske"/>
    <property type="match status" value="1"/>
</dbReference>
<comment type="cofactor">
    <cofactor evidence="5">
        <name>[2Fe-2S] cluster</name>
        <dbReference type="ChEBI" id="CHEBI:190135"/>
    </cofactor>
</comment>
<evidence type="ECO:0000256" key="3">
    <source>
        <dbReference type="ARBA" id="ARBA00023004"/>
    </source>
</evidence>
<evidence type="ECO:0000313" key="9">
    <source>
        <dbReference type="Proteomes" id="UP000663505"/>
    </source>
</evidence>
<dbReference type="Proteomes" id="UP000663505">
    <property type="component" value="Chromosome"/>
</dbReference>
<evidence type="ECO:0000256" key="6">
    <source>
        <dbReference type="ARBA" id="ARBA00038001"/>
    </source>
</evidence>
<name>A0A9X7VZY7_9BACL</name>
<dbReference type="GO" id="GO:0004497">
    <property type="term" value="F:monooxygenase activity"/>
    <property type="evidence" value="ECO:0007669"/>
    <property type="project" value="UniProtKB-ARBA"/>
</dbReference>
<feature type="domain" description="Rieske" evidence="7">
    <location>
        <begin position="4"/>
        <end position="99"/>
    </location>
</feature>
<evidence type="ECO:0000313" key="8">
    <source>
        <dbReference type="EMBL" id="QSO48069.1"/>
    </source>
</evidence>
<dbReference type="GO" id="GO:0016705">
    <property type="term" value="F:oxidoreductase activity, acting on paired donors, with incorporation or reduction of molecular oxygen"/>
    <property type="evidence" value="ECO:0007669"/>
    <property type="project" value="UniProtKB-ARBA"/>
</dbReference>
<dbReference type="CDD" id="cd03528">
    <property type="entry name" value="Rieske_RO_ferredoxin"/>
    <property type="match status" value="1"/>
</dbReference>
<gene>
    <name evidence="8" type="ORF">JZ786_03365</name>
</gene>
<protein>
    <submittedName>
        <fullName evidence="8">Non-heme iron oxygenase ferredoxin subunit</fullName>
    </submittedName>
</protein>
<evidence type="ECO:0000256" key="4">
    <source>
        <dbReference type="ARBA" id="ARBA00023014"/>
    </source>
</evidence>
<dbReference type="PROSITE" id="PS51296">
    <property type="entry name" value="RIESKE"/>
    <property type="match status" value="1"/>
</dbReference>
<dbReference type="Gene3D" id="2.102.10.10">
    <property type="entry name" value="Rieske [2Fe-2S] iron-sulphur domain"/>
    <property type="match status" value="1"/>
</dbReference>
<sequence length="102" mass="11435">MSWKPIGHVSEIATGDMKRFTVDGEDITVYHLEDGWYATSDTCTHQDCSLSEGDVEGHEIVCWCHGGAFDIKTGSATRMPCTRPVETFPVRIQDDEIELEIE</sequence>
<keyword evidence="1" id="KW-0001">2Fe-2S</keyword>
<reference evidence="8 9" key="1">
    <citation type="submission" date="2021-02" db="EMBL/GenBank/DDBJ databases">
        <title>Alicyclobacillus curvatus sp. nov. and Alicyclobacillus mengziensis sp. nov., two acidophilic bacteria isolated from acid mine drainage.</title>
        <authorList>
            <person name="Huang Y."/>
        </authorList>
    </citation>
    <scope>NUCLEOTIDE SEQUENCE [LARGE SCALE GENOMIC DNA]</scope>
    <source>
        <strain evidence="8 9">S30H14</strain>
    </source>
</reference>
<dbReference type="RefSeq" id="WP_206657405.1">
    <property type="nucleotide sequence ID" value="NZ_CP071182.1"/>
</dbReference>
<dbReference type="AlphaFoldDB" id="A0A9X7VZY7"/>
<evidence type="ECO:0000256" key="5">
    <source>
        <dbReference type="ARBA" id="ARBA00034078"/>
    </source>
</evidence>
<dbReference type="SUPFAM" id="SSF50022">
    <property type="entry name" value="ISP domain"/>
    <property type="match status" value="1"/>
</dbReference>
<dbReference type="PANTHER" id="PTHR21496:SF0">
    <property type="entry name" value="RIESKE DOMAIN-CONTAINING PROTEIN"/>
    <property type="match status" value="1"/>
</dbReference>
<proteinExistence type="inferred from homology"/>
<keyword evidence="3" id="KW-0408">Iron</keyword>
<keyword evidence="9" id="KW-1185">Reference proteome</keyword>
<dbReference type="EMBL" id="CP071182">
    <property type="protein sequence ID" value="QSO48069.1"/>
    <property type="molecule type" value="Genomic_DNA"/>
</dbReference>
<dbReference type="InterPro" id="IPR036922">
    <property type="entry name" value="Rieske_2Fe-2S_sf"/>
</dbReference>
<dbReference type="KEGG" id="afx:JZ786_03365"/>
<evidence type="ECO:0000256" key="1">
    <source>
        <dbReference type="ARBA" id="ARBA00022714"/>
    </source>
</evidence>
<dbReference type="InterPro" id="IPR017941">
    <property type="entry name" value="Rieske_2Fe-2S"/>
</dbReference>
<accession>A0A9X7VZY7</accession>
<keyword evidence="2" id="KW-0479">Metal-binding</keyword>